<dbReference type="CDD" id="cd01650">
    <property type="entry name" value="RT_nLTR_like"/>
    <property type="match status" value="1"/>
</dbReference>
<evidence type="ECO:0000313" key="3">
    <source>
        <dbReference type="Proteomes" id="UP000288805"/>
    </source>
</evidence>
<proteinExistence type="predicted"/>
<dbReference type="InterPro" id="IPR000477">
    <property type="entry name" value="RT_dom"/>
</dbReference>
<dbReference type="PROSITE" id="PS50878">
    <property type="entry name" value="RT_POL"/>
    <property type="match status" value="1"/>
</dbReference>
<sequence length="1104" mass="124721">MRRFAQIIDELGLVDIPLQGKAASSNIRSLPDSVRGGRVRRGPSPFKFENMWLKAEGFQELIKGWWQGIEVSGRPSYRLATKLKGLKQNLKTWNKEVFGRGGAKSKKEAKESYEKWVSMEEVHWRQVSRELWLREGDRNTGFFHRMANAHRRINVMSKIMINGVSFTKDQDMREGIANAYQQLLSENPGWKADIGGLLMNQISPSEADGIEVPFSETEIFTALKGMNGDKAPGPDGFTLAFWQNSWETVKEDLLGLFKEFHDQNSFIKSLNHTFLVLANRIKKVIGKVISPDQNAFIKGRQILDGSLIANEVIDLWQKRGEKGIVCKLDIEKAYDSINWQFLLKVMQKMGFGSKWIGWMWYCISTVKYSVLVNGAPTGFFSSTKGLRQGDPLSPYLFIMGMEVLSVLITRAAEGGFIKGCRIWRDREQAVKVTHLLFADDTIIFCEAKKEALLHLGWVLFWFEAASGLKINLDKSMVIPVGEVDGVLDMAAEIGCRVGQLPTVYLGLPLGAPNRDVSAWDGVEERTRRRLSLWKRQYLSKGGRLTLIKSTLSSFPLYQMSVFRMPKSVARRIEKLQRDFLWGGTNGGTKSHLVKWEAVCVEKEKGGLGLRKITILNKALLGKWIWRFACAKEEFWKKVLEAKYGKEEFGWRTRKANGAFGVGVWKEILKESTWCWENMGFKVGKGSRIRNVTVEECWDQNTGQGGWILGLLRDLNDWEVGLVGNILAVLRDYSVTMEDDAVCWKKGEDGLFKIKYAYNVLANSHGLDFPHSNVWWVFPNSVKEVLSSWKGSFVGRKRKEVWKAIPWLGSCQGSPKFLHSNATSHKWALGAFAELLDNSLDEICNGATYVNVDMLENKKDGNRMLLIEDGNGFKTSTMRLGADVIVFSRCCGKDGKSPTQSIGLLSYTFLRSTGKEDIVVPMVIMHISISLDMTHLLLAVYNGGIGPSWAQGASASACAGFSLAKLMREKELDLTYLGLVWKIQVEHLKSGELFSSSLRMTIQFYKRTWYTYNHIQPLGDDPGQLELDFDTDPKVRYSIRGVNRDEKNIQMAKQFQTPGTFDLPTFIKQRKEGIFLVLSEVMNALRDVSGVSAGYDTSPNTAPIE</sequence>
<accession>A0A438EXX7</accession>
<organism evidence="2 3">
    <name type="scientific">Vitis vinifera</name>
    <name type="common">Grape</name>
    <dbReference type="NCBI Taxonomy" id="29760"/>
    <lineage>
        <taxon>Eukaryota</taxon>
        <taxon>Viridiplantae</taxon>
        <taxon>Streptophyta</taxon>
        <taxon>Embryophyta</taxon>
        <taxon>Tracheophyta</taxon>
        <taxon>Spermatophyta</taxon>
        <taxon>Magnoliopsida</taxon>
        <taxon>eudicotyledons</taxon>
        <taxon>Gunneridae</taxon>
        <taxon>Pentapetalae</taxon>
        <taxon>rosids</taxon>
        <taxon>Vitales</taxon>
        <taxon>Vitaceae</taxon>
        <taxon>Viteae</taxon>
        <taxon>Vitis</taxon>
    </lineage>
</organism>
<dbReference type="Proteomes" id="UP000288805">
    <property type="component" value="Unassembled WGS sequence"/>
</dbReference>
<feature type="domain" description="Reverse transcriptase" evidence="1">
    <location>
        <begin position="259"/>
        <end position="509"/>
    </location>
</feature>
<dbReference type="EMBL" id="QGNW01001166">
    <property type="protein sequence ID" value="RVW52584.1"/>
    <property type="molecule type" value="Genomic_DNA"/>
</dbReference>
<dbReference type="PANTHER" id="PTHR33116">
    <property type="entry name" value="REVERSE TRANSCRIPTASE ZINC-BINDING DOMAIN-CONTAINING PROTEIN-RELATED-RELATED"/>
    <property type="match status" value="1"/>
</dbReference>
<name>A0A438EXX7_VITVI</name>
<gene>
    <name evidence="2" type="primary">MORC7_1</name>
    <name evidence="2" type="ORF">CK203_068807</name>
</gene>
<dbReference type="SUPFAM" id="SSF56672">
    <property type="entry name" value="DNA/RNA polymerases"/>
    <property type="match status" value="1"/>
</dbReference>
<evidence type="ECO:0000259" key="1">
    <source>
        <dbReference type="PROSITE" id="PS50878"/>
    </source>
</evidence>
<reference evidence="2 3" key="1">
    <citation type="journal article" date="2018" name="PLoS Genet.">
        <title>Population sequencing reveals clonal diversity and ancestral inbreeding in the grapevine cultivar Chardonnay.</title>
        <authorList>
            <person name="Roach M.J."/>
            <person name="Johnson D.L."/>
            <person name="Bohlmann J."/>
            <person name="van Vuuren H.J."/>
            <person name="Jones S.J."/>
            <person name="Pretorius I.S."/>
            <person name="Schmidt S.A."/>
            <person name="Borneman A.R."/>
        </authorList>
    </citation>
    <scope>NUCLEOTIDE SEQUENCE [LARGE SCALE GENOMIC DNA]</scope>
    <source>
        <strain evidence="3">cv. Chardonnay</strain>
        <tissue evidence="2">Leaf</tissue>
    </source>
</reference>
<dbReference type="InterPro" id="IPR043502">
    <property type="entry name" value="DNA/RNA_pol_sf"/>
</dbReference>
<evidence type="ECO:0000313" key="2">
    <source>
        <dbReference type="EMBL" id="RVW52584.1"/>
    </source>
</evidence>
<protein>
    <submittedName>
        <fullName evidence="2">Protein MICRORCHIDIA 7</fullName>
    </submittedName>
</protein>
<dbReference type="PANTHER" id="PTHR33116:SF78">
    <property type="entry name" value="OS12G0587133 PROTEIN"/>
    <property type="match status" value="1"/>
</dbReference>
<dbReference type="AlphaFoldDB" id="A0A438EXX7"/>
<dbReference type="Pfam" id="PF00078">
    <property type="entry name" value="RVT_1"/>
    <property type="match status" value="1"/>
</dbReference>
<comment type="caution">
    <text evidence="2">The sequence shown here is derived from an EMBL/GenBank/DDBJ whole genome shotgun (WGS) entry which is preliminary data.</text>
</comment>